<evidence type="ECO:0000256" key="2">
    <source>
        <dbReference type="SAM" id="SignalP"/>
    </source>
</evidence>
<feature type="signal peptide" evidence="2">
    <location>
        <begin position="1"/>
        <end position="31"/>
    </location>
</feature>
<organism evidence="4 6">
    <name type="scientific">Cyclostephanos tholiformis</name>
    <dbReference type="NCBI Taxonomy" id="382380"/>
    <lineage>
        <taxon>Eukaryota</taxon>
        <taxon>Sar</taxon>
        <taxon>Stramenopiles</taxon>
        <taxon>Ochrophyta</taxon>
        <taxon>Bacillariophyta</taxon>
        <taxon>Coscinodiscophyceae</taxon>
        <taxon>Thalassiosirophycidae</taxon>
        <taxon>Stephanodiscales</taxon>
        <taxon>Stephanodiscaceae</taxon>
        <taxon>Cyclostephanos</taxon>
    </lineage>
</organism>
<dbReference type="EMBL" id="JALLPB020000182">
    <property type="protein sequence ID" value="KAL3815807.1"/>
    <property type="molecule type" value="Genomic_DNA"/>
</dbReference>
<accession>A0ABD3RTW9</accession>
<evidence type="ECO:0000259" key="3">
    <source>
        <dbReference type="Pfam" id="PF00652"/>
    </source>
</evidence>
<dbReference type="InterPro" id="IPR035992">
    <property type="entry name" value="Ricin_B-like_lectins"/>
</dbReference>
<feature type="chain" id="PRO_5044724984" description="Ricin B lectin domain-containing protein" evidence="2">
    <location>
        <begin position="32"/>
        <end position="243"/>
    </location>
</feature>
<evidence type="ECO:0000313" key="4">
    <source>
        <dbReference type="EMBL" id="KAL3815806.1"/>
    </source>
</evidence>
<dbReference type="InterPro" id="IPR000772">
    <property type="entry name" value="Ricin_B_lectin"/>
</dbReference>
<name>A0ABD3RTW9_9STRA</name>
<dbReference type="Pfam" id="PF00652">
    <property type="entry name" value="Ricin_B_lectin"/>
    <property type="match status" value="1"/>
</dbReference>
<keyword evidence="2" id="KW-0732">Signal</keyword>
<feature type="domain" description="Ricin B lectin" evidence="3">
    <location>
        <begin position="124"/>
        <end position="233"/>
    </location>
</feature>
<keyword evidence="6" id="KW-1185">Reference proteome</keyword>
<feature type="region of interest" description="Disordered" evidence="1">
    <location>
        <begin position="53"/>
        <end position="95"/>
    </location>
</feature>
<feature type="compositionally biased region" description="Basic residues" evidence="1">
    <location>
        <begin position="67"/>
        <end position="80"/>
    </location>
</feature>
<evidence type="ECO:0000313" key="6">
    <source>
        <dbReference type="Proteomes" id="UP001530377"/>
    </source>
</evidence>
<evidence type="ECO:0000256" key="1">
    <source>
        <dbReference type="SAM" id="MobiDB-lite"/>
    </source>
</evidence>
<dbReference type="Gene3D" id="2.80.10.50">
    <property type="match status" value="1"/>
</dbReference>
<sequence>MRRQPQKRSVPTRRAVLALTASLSVVPDVDGGHQQRNGAAATIDPEVFLDEATSTQEQLGLRSKRELNHRRNRNRNRNRNQNRNNDAEVQTTTGGGVGGGSIRLRLYWEQGYFWQEDKDEMWWCMECTECDRGDSIKIGWCGSTTRQQFTKVGSTLRPHRDQSLCMTVTGHTEENPVRLYDCDDDDSDQKFDGFKDDGRFELHPRREPDHCISQLHHPKNAERVFPQPCQETRDTDTTYWIVY</sequence>
<comment type="caution">
    <text evidence="4">The sequence shown here is derived from an EMBL/GenBank/DDBJ whole genome shotgun (WGS) entry which is preliminary data.</text>
</comment>
<dbReference type="EMBL" id="JALLPB020000182">
    <property type="protein sequence ID" value="KAL3815806.1"/>
    <property type="molecule type" value="Genomic_DNA"/>
</dbReference>
<proteinExistence type="predicted"/>
<evidence type="ECO:0000313" key="5">
    <source>
        <dbReference type="EMBL" id="KAL3815807.1"/>
    </source>
</evidence>
<dbReference type="SUPFAM" id="SSF50370">
    <property type="entry name" value="Ricin B-like lectins"/>
    <property type="match status" value="1"/>
</dbReference>
<dbReference type="AlphaFoldDB" id="A0ABD3RTW9"/>
<dbReference type="Proteomes" id="UP001530377">
    <property type="component" value="Unassembled WGS sequence"/>
</dbReference>
<gene>
    <name evidence="4" type="ORF">ACHAXA_010740</name>
    <name evidence="5" type="ORF">ACHAXA_010741</name>
</gene>
<protein>
    <recommendedName>
        <fullName evidence="3">Ricin B lectin domain-containing protein</fullName>
    </recommendedName>
</protein>
<reference evidence="4 6" key="1">
    <citation type="submission" date="2024-10" db="EMBL/GenBank/DDBJ databases">
        <title>Updated reference genomes for cyclostephanoid diatoms.</title>
        <authorList>
            <person name="Roberts W.R."/>
            <person name="Alverson A.J."/>
        </authorList>
    </citation>
    <scope>NUCLEOTIDE SEQUENCE [LARGE SCALE GENOMIC DNA]</scope>
    <source>
        <strain evidence="4 6">AJA228-03</strain>
    </source>
</reference>
<dbReference type="PROSITE" id="PS50231">
    <property type="entry name" value="RICIN_B_LECTIN"/>
    <property type="match status" value="1"/>
</dbReference>